<dbReference type="Pfam" id="PF02274">
    <property type="entry name" value="ADI"/>
    <property type="match status" value="1"/>
</dbReference>
<dbReference type="OrthoDB" id="10016839at2759"/>
<dbReference type="InParanoid" id="A0A7R8UEA4"/>
<dbReference type="PANTHER" id="PTHR12737">
    <property type="entry name" value="DIMETHYLARGININE DIMETHYLAMINOHYDROLASE"/>
    <property type="match status" value="1"/>
</dbReference>
<feature type="active site" description="Proton donor" evidence="3">
    <location>
        <position position="160"/>
    </location>
</feature>
<evidence type="ECO:0008006" key="6">
    <source>
        <dbReference type="Google" id="ProtNLM"/>
    </source>
</evidence>
<dbReference type="GO" id="GO:0016403">
    <property type="term" value="F:dimethylargininase activity"/>
    <property type="evidence" value="ECO:0007669"/>
    <property type="project" value="TreeGrafter"/>
</dbReference>
<dbReference type="GO" id="GO:0000052">
    <property type="term" value="P:citrulline metabolic process"/>
    <property type="evidence" value="ECO:0007669"/>
    <property type="project" value="TreeGrafter"/>
</dbReference>
<dbReference type="GO" id="GO:0045429">
    <property type="term" value="P:positive regulation of nitric oxide biosynthetic process"/>
    <property type="evidence" value="ECO:0007669"/>
    <property type="project" value="TreeGrafter"/>
</dbReference>
<evidence type="ECO:0000256" key="2">
    <source>
        <dbReference type="ARBA" id="ARBA00022801"/>
    </source>
</evidence>
<feature type="active site" description="Nucleophile" evidence="3">
    <location>
        <position position="257"/>
    </location>
</feature>
<reference evidence="4 5" key="1">
    <citation type="submission" date="2020-11" db="EMBL/GenBank/DDBJ databases">
        <authorList>
            <person name="Wallbank WR R."/>
            <person name="Pardo Diaz C."/>
            <person name="Kozak K."/>
            <person name="Martin S."/>
            <person name="Jiggins C."/>
            <person name="Moest M."/>
            <person name="Warren A I."/>
            <person name="Generalovic N T."/>
            <person name="Byers J.R.P. K."/>
            <person name="Montejo-Kovacevich G."/>
            <person name="Yen C E."/>
        </authorList>
    </citation>
    <scope>NUCLEOTIDE SEQUENCE [LARGE SCALE GENOMIC DNA]</scope>
</reference>
<keyword evidence="5" id="KW-1185">Reference proteome</keyword>
<proteinExistence type="inferred from homology"/>
<organism evidence="4 5">
    <name type="scientific">Hermetia illucens</name>
    <name type="common">Black soldier fly</name>
    <dbReference type="NCBI Taxonomy" id="343691"/>
    <lineage>
        <taxon>Eukaryota</taxon>
        <taxon>Metazoa</taxon>
        <taxon>Ecdysozoa</taxon>
        <taxon>Arthropoda</taxon>
        <taxon>Hexapoda</taxon>
        <taxon>Insecta</taxon>
        <taxon>Pterygota</taxon>
        <taxon>Neoptera</taxon>
        <taxon>Endopterygota</taxon>
        <taxon>Diptera</taxon>
        <taxon>Brachycera</taxon>
        <taxon>Stratiomyomorpha</taxon>
        <taxon>Stratiomyidae</taxon>
        <taxon>Hermetiinae</taxon>
        <taxon>Hermetia</taxon>
    </lineage>
</organism>
<evidence type="ECO:0000313" key="5">
    <source>
        <dbReference type="Proteomes" id="UP000594454"/>
    </source>
</evidence>
<comment type="similarity">
    <text evidence="1">Belongs to the DDAH family.</text>
</comment>
<keyword evidence="2" id="KW-0378">Hydrolase</keyword>
<evidence type="ECO:0000256" key="1">
    <source>
        <dbReference type="ARBA" id="ARBA00008532"/>
    </source>
</evidence>
<dbReference type="FunCoup" id="A0A7R8UEA4">
    <property type="interactions" value="449"/>
</dbReference>
<dbReference type="GO" id="GO:0006525">
    <property type="term" value="P:arginine metabolic process"/>
    <property type="evidence" value="ECO:0007669"/>
    <property type="project" value="TreeGrafter"/>
</dbReference>
<gene>
    <name evidence="4" type="ORF">HERILL_LOCUS1639</name>
</gene>
<dbReference type="EMBL" id="LR899009">
    <property type="protein sequence ID" value="CAD7078367.1"/>
    <property type="molecule type" value="Genomic_DNA"/>
</dbReference>
<dbReference type="SUPFAM" id="SSF55909">
    <property type="entry name" value="Pentein"/>
    <property type="match status" value="1"/>
</dbReference>
<protein>
    <recommendedName>
        <fullName evidence="6">Dimethylargininase</fullName>
    </recommendedName>
</protein>
<evidence type="ECO:0000313" key="4">
    <source>
        <dbReference type="EMBL" id="CAD7078367.1"/>
    </source>
</evidence>
<dbReference type="PANTHER" id="PTHR12737:SF9">
    <property type="entry name" value="DIMETHYLARGININASE"/>
    <property type="match status" value="1"/>
</dbReference>
<dbReference type="InterPro" id="IPR033199">
    <property type="entry name" value="DDAH-like"/>
</dbReference>
<dbReference type="OMA" id="STPDCAF"/>
<accession>A0A7R8UEA4</accession>
<dbReference type="GO" id="GO:0016597">
    <property type="term" value="F:amino acid binding"/>
    <property type="evidence" value="ECO:0007669"/>
    <property type="project" value="TreeGrafter"/>
</dbReference>
<dbReference type="Gene3D" id="3.75.10.10">
    <property type="entry name" value="L-arginine/glycine Amidinotransferase, Chain A"/>
    <property type="match status" value="1"/>
</dbReference>
<dbReference type="Proteomes" id="UP000594454">
    <property type="component" value="Chromosome 1"/>
</dbReference>
<evidence type="ECO:0000256" key="3">
    <source>
        <dbReference type="PIRSR" id="PIRSR633199-1"/>
    </source>
</evidence>
<sequence>MSNQRLTHAIVCRIPASIKSKCDQIDVEEAKRQHEKFVSTLRELELDVIEMPADESLPECAFVEDTAVVCNGIALMAKPHDSLRQKEVEIMKAVIKKELDIPIIEADDSNAKLEGGDVLFTGREFFVGLSKWTNEAGAQAVASTFPEYPCVPIKVTGDKHLKYYVSVAGPELLCVSKSKDSQEVLKRIEREASFAYQTITLSEEEASNILYINGSLVSRSEEEIPVSDQILKEKIDIPRKSLNISELGKMSTGITSCCILLRRSRYFRGV</sequence>
<dbReference type="AlphaFoldDB" id="A0A7R8UEA4"/>
<dbReference type="FunFam" id="3.75.10.10:FF:000004">
    <property type="entry name" value="N(G),N(G)-dimethylarginine dimethylaminohydrolase 1"/>
    <property type="match status" value="1"/>
</dbReference>
<name>A0A7R8UEA4_HERIL</name>